<dbReference type="Gene3D" id="3.60.10.10">
    <property type="entry name" value="Endonuclease/exonuclease/phosphatase"/>
    <property type="match status" value="1"/>
</dbReference>
<keyword evidence="7" id="KW-0378">Hydrolase</keyword>
<organism evidence="13 14">
    <name type="scientific">Ancylostoma ceylanicum</name>
    <dbReference type="NCBI Taxonomy" id="53326"/>
    <lineage>
        <taxon>Eukaryota</taxon>
        <taxon>Metazoa</taxon>
        <taxon>Ecdysozoa</taxon>
        <taxon>Nematoda</taxon>
        <taxon>Chromadorea</taxon>
        <taxon>Rhabditida</taxon>
        <taxon>Rhabditina</taxon>
        <taxon>Rhabditomorpha</taxon>
        <taxon>Strongyloidea</taxon>
        <taxon>Ancylostomatidae</taxon>
        <taxon>Ancylostomatinae</taxon>
        <taxon>Ancylostoma</taxon>
    </lineage>
</organism>
<keyword evidence="9" id="KW-0234">DNA repair</keyword>
<gene>
    <name evidence="13" type="primary">Acey_s0048.g1608</name>
    <name evidence="13" type="synonym">Acey-Y63D3A.4</name>
    <name evidence="13" type="ORF">Y032_0048g1608</name>
</gene>
<reference evidence="14" key="1">
    <citation type="journal article" date="2015" name="Nat. Genet.">
        <title>The genome and transcriptome of the zoonotic hookworm Ancylostoma ceylanicum identify infection-specific gene families.</title>
        <authorList>
            <person name="Schwarz E.M."/>
            <person name="Hu Y."/>
            <person name="Antoshechkin I."/>
            <person name="Miller M.M."/>
            <person name="Sternberg P.W."/>
            <person name="Aroian R.V."/>
        </authorList>
    </citation>
    <scope>NUCLEOTIDE SEQUENCE</scope>
    <source>
        <strain evidence="14">HY135</strain>
    </source>
</reference>
<dbReference type="Pfam" id="PF14555">
    <property type="entry name" value="UBA_4"/>
    <property type="match status" value="1"/>
</dbReference>
<evidence type="ECO:0000256" key="11">
    <source>
        <dbReference type="SAM" id="MobiDB-lite"/>
    </source>
</evidence>
<evidence type="ECO:0000256" key="2">
    <source>
        <dbReference type="ARBA" id="ARBA00001946"/>
    </source>
</evidence>
<evidence type="ECO:0000256" key="7">
    <source>
        <dbReference type="ARBA" id="ARBA00022801"/>
    </source>
</evidence>
<dbReference type="CDD" id="cd09080">
    <property type="entry name" value="TDP2"/>
    <property type="match status" value="1"/>
</dbReference>
<feature type="compositionally biased region" description="Polar residues" evidence="11">
    <location>
        <begin position="108"/>
        <end position="118"/>
    </location>
</feature>
<dbReference type="GO" id="GO:0070260">
    <property type="term" value="F:5'-tyrosyl-DNA phosphodiesterase activity"/>
    <property type="evidence" value="ECO:0007669"/>
    <property type="project" value="TreeGrafter"/>
</dbReference>
<evidence type="ECO:0000256" key="5">
    <source>
        <dbReference type="ARBA" id="ARBA00022723"/>
    </source>
</evidence>
<dbReference type="CDD" id="cd14273">
    <property type="entry name" value="UBA_TAP-C_like"/>
    <property type="match status" value="1"/>
</dbReference>
<evidence type="ECO:0000313" key="14">
    <source>
        <dbReference type="Proteomes" id="UP000024635"/>
    </source>
</evidence>
<feature type="domain" description="Endonuclease/exonuclease/phosphatase" evidence="12">
    <location>
        <begin position="132"/>
        <end position="361"/>
    </location>
</feature>
<dbReference type="GO" id="GO:0004518">
    <property type="term" value="F:nuclease activity"/>
    <property type="evidence" value="ECO:0007669"/>
    <property type="project" value="UniProtKB-KW"/>
</dbReference>
<sequence>MQEMTEEEPEEVPAKQMKLSPTKADEENDDVECLGEVTGSEGQNNENQLTPAKREALTDFMAITNAEESAALSILEGAEWDVNKSLNFYFGTGEEHSGDEEAKGDNAASESTKSSYHQNGPVDLTGLEVSLVSWNIDGLDGNSLATRMKAVYKVVSNLNPDFVFLQEVVGRELPTIERLSKLYDIYYSNKDYLYFTAILVSKIFEVDSHYVIHYQNSGMGRTLQIIEGRIGEQQVFLLNTHLESMKEHSRARKEQFQLCMDRIREIIAANPNCLLFFGGDLNIRDDEISNIPRGLADAWLAAGADKQTQFTWDTRKNDNKQAFGARTRFDRIFWYGPLSQVKFSLAGQQRIRSCLCFPSDHWAVHCEFS</sequence>
<keyword evidence="14" id="KW-1185">Reference proteome</keyword>
<dbReference type="Gene3D" id="1.10.8.10">
    <property type="entry name" value="DNA helicase RuvA subunit, C-terminal domain"/>
    <property type="match status" value="1"/>
</dbReference>
<feature type="compositionally biased region" description="Acidic residues" evidence="11">
    <location>
        <begin position="1"/>
        <end position="11"/>
    </location>
</feature>
<comment type="subcellular location">
    <subcellularLocation>
        <location evidence="3">Nucleus</location>
        <location evidence="3">PML body</location>
    </subcellularLocation>
</comment>
<dbReference type="InterPro" id="IPR005135">
    <property type="entry name" value="Endo/exonuclease/phosphatase"/>
</dbReference>
<dbReference type="GO" id="GO:0046872">
    <property type="term" value="F:metal ion binding"/>
    <property type="evidence" value="ECO:0007669"/>
    <property type="project" value="UniProtKB-KW"/>
</dbReference>
<dbReference type="GO" id="GO:0005737">
    <property type="term" value="C:cytoplasm"/>
    <property type="evidence" value="ECO:0007669"/>
    <property type="project" value="TreeGrafter"/>
</dbReference>
<protein>
    <recommendedName>
        <fullName evidence="12">Endonuclease/exonuclease/phosphatase domain-containing protein</fullName>
    </recommendedName>
</protein>
<dbReference type="PANTHER" id="PTHR15822:SF4">
    <property type="entry name" value="TYROSYL-DNA PHOSPHODIESTERASE 2"/>
    <property type="match status" value="1"/>
</dbReference>
<evidence type="ECO:0000256" key="3">
    <source>
        <dbReference type="ARBA" id="ARBA00004322"/>
    </source>
</evidence>
<evidence type="ECO:0000256" key="6">
    <source>
        <dbReference type="ARBA" id="ARBA00022763"/>
    </source>
</evidence>
<keyword evidence="6" id="KW-0227">DNA damage</keyword>
<evidence type="ECO:0000256" key="4">
    <source>
        <dbReference type="ARBA" id="ARBA00022722"/>
    </source>
</evidence>
<evidence type="ECO:0000256" key="10">
    <source>
        <dbReference type="ARBA" id="ARBA00023242"/>
    </source>
</evidence>
<dbReference type="InterPro" id="IPR009060">
    <property type="entry name" value="UBA-like_sf"/>
</dbReference>
<keyword evidence="5" id="KW-0479">Metal-binding</keyword>
<feature type="region of interest" description="Disordered" evidence="11">
    <location>
        <begin position="1"/>
        <end position="50"/>
    </location>
</feature>
<comment type="caution">
    <text evidence="13">The sequence shown here is derived from an EMBL/GenBank/DDBJ whole genome shotgun (WGS) entry which is preliminary data.</text>
</comment>
<dbReference type="Pfam" id="PF03372">
    <property type="entry name" value="Exo_endo_phos"/>
    <property type="match status" value="1"/>
</dbReference>
<dbReference type="PANTHER" id="PTHR15822">
    <property type="entry name" value="TRAF AND TNF RECEPTOR-ASSOCIATED PROTEIN"/>
    <property type="match status" value="1"/>
</dbReference>
<evidence type="ECO:0000313" key="13">
    <source>
        <dbReference type="EMBL" id="EYC12094.1"/>
    </source>
</evidence>
<evidence type="ECO:0000259" key="12">
    <source>
        <dbReference type="Pfam" id="PF03372"/>
    </source>
</evidence>
<name>A0A016U9X4_9BILA</name>
<evidence type="ECO:0000256" key="8">
    <source>
        <dbReference type="ARBA" id="ARBA00022842"/>
    </source>
</evidence>
<feature type="region of interest" description="Disordered" evidence="11">
    <location>
        <begin position="93"/>
        <end position="120"/>
    </location>
</feature>
<dbReference type="GO" id="GO:0003697">
    <property type="term" value="F:single-stranded DNA binding"/>
    <property type="evidence" value="ECO:0007669"/>
    <property type="project" value="TreeGrafter"/>
</dbReference>
<comment type="cofactor">
    <cofactor evidence="1">
        <name>Mn(2+)</name>
        <dbReference type="ChEBI" id="CHEBI:29035"/>
    </cofactor>
</comment>
<feature type="compositionally biased region" description="Basic and acidic residues" evidence="11">
    <location>
        <begin position="93"/>
        <end position="104"/>
    </location>
</feature>
<feature type="compositionally biased region" description="Polar residues" evidence="11">
    <location>
        <begin position="40"/>
        <end position="50"/>
    </location>
</feature>
<comment type="cofactor">
    <cofactor evidence="2">
        <name>Mg(2+)</name>
        <dbReference type="ChEBI" id="CHEBI:18420"/>
    </cofactor>
</comment>
<keyword evidence="8" id="KW-0460">Magnesium</keyword>
<evidence type="ECO:0000256" key="9">
    <source>
        <dbReference type="ARBA" id="ARBA00023204"/>
    </source>
</evidence>
<dbReference type="SUPFAM" id="SSF46934">
    <property type="entry name" value="UBA-like"/>
    <property type="match status" value="1"/>
</dbReference>
<dbReference type="InterPro" id="IPR051547">
    <property type="entry name" value="TDP2-like"/>
</dbReference>
<dbReference type="Proteomes" id="UP000024635">
    <property type="component" value="Unassembled WGS sequence"/>
</dbReference>
<dbReference type="InterPro" id="IPR036691">
    <property type="entry name" value="Endo/exonu/phosph_ase_sf"/>
</dbReference>
<dbReference type="EMBL" id="JARK01001384">
    <property type="protein sequence ID" value="EYC12094.1"/>
    <property type="molecule type" value="Genomic_DNA"/>
</dbReference>
<dbReference type="AlphaFoldDB" id="A0A016U9X4"/>
<dbReference type="OrthoDB" id="9975959at2759"/>
<dbReference type="SUPFAM" id="SSF56219">
    <property type="entry name" value="DNase I-like"/>
    <property type="match status" value="1"/>
</dbReference>
<evidence type="ECO:0000256" key="1">
    <source>
        <dbReference type="ARBA" id="ARBA00001936"/>
    </source>
</evidence>
<dbReference type="GO" id="GO:0006302">
    <property type="term" value="P:double-strand break repair"/>
    <property type="evidence" value="ECO:0007669"/>
    <property type="project" value="TreeGrafter"/>
</dbReference>
<dbReference type="STRING" id="53326.A0A016U9X4"/>
<keyword evidence="4" id="KW-0540">Nuclease</keyword>
<keyword evidence="10" id="KW-0539">Nucleus</keyword>
<proteinExistence type="predicted"/>
<dbReference type="GO" id="GO:0016605">
    <property type="term" value="C:PML body"/>
    <property type="evidence" value="ECO:0007669"/>
    <property type="project" value="UniProtKB-SubCell"/>
</dbReference>
<accession>A0A016U9X4</accession>